<dbReference type="InterPro" id="IPR050900">
    <property type="entry name" value="Transposase_IS3/IS150/IS904"/>
</dbReference>
<proteinExistence type="predicted"/>
<dbReference type="AlphaFoldDB" id="A0A3B0ZEF6"/>
<dbReference type="PANTHER" id="PTHR46889:SF4">
    <property type="entry name" value="TRANSPOSASE INSO FOR INSERTION SEQUENCE ELEMENT IS911B-RELATED"/>
    <property type="match status" value="1"/>
</dbReference>
<accession>A0A3B0ZEF6</accession>
<name>A0A3B0ZEF6_9ZZZZ</name>
<organism evidence="1">
    <name type="scientific">hydrothermal vent metagenome</name>
    <dbReference type="NCBI Taxonomy" id="652676"/>
    <lineage>
        <taxon>unclassified sequences</taxon>
        <taxon>metagenomes</taxon>
        <taxon>ecological metagenomes</taxon>
    </lineage>
</organism>
<reference evidence="1" key="1">
    <citation type="submission" date="2018-06" db="EMBL/GenBank/DDBJ databases">
        <authorList>
            <person name="Zhirakovskaya E."/>
        </authorList>
    </citation>
    <scope>NUCLEOTIDE SEQUENCE</scope>
</reference>
<protein>
    <submittedName>
        <fullName evidence="1">Uncharacterized protein</fullName>
    </submittedName>
</protein>
<dbReference type="PANTHER" id="PTHR46889">
    <property type="entry name" value="TRANSPOSASE INSF FOR INSERTION SEQUENCE IS3B-RELATED"/>
    <property type="match status" value="1"/>
</dbReference>
<sequence>MGERLTSELAQRALSSAVDARAPKAGLLVHPGRGKEYYAGDYQALLASHGFTGSMSRKGNYWECEACP</sequence>
<dbReference type="EMBL" id="UOFQ01000163">
    <property type="protein sequence ID" value="VAW89971.1"/>
    <property type="molecule type" value="Genomic_DNA"/>
</dbReference>
<evidence type="ECO:0000313" key="1">
    <source>
        <dbReference type="EMBL" id="VAW89971.1"/>
    </source>
</evidence>
<gene>
    <name evidence="1" type="ORF">MNBD_GAMMA17-800</name>
</gene>